<name>A0ABV2P725_9MICC</name>
<evidence type="ECO:0000256" key="2">
    <source>
        <dbReference type="SAM" id="SignalP"/>
    </source>
</evidence>
<accession>A0ABV2P725</accession>
<feature type="signal peptide" evidence="2">
    <location>
        <begin position="1"/>
        <end position="24"/>
    </location>
</feature>
<feature type="region of interest" description="Disordered" evidence="1">
    <location>
        <begin position="267"/>
        <end position="288"/>
    </location>
</feature>
<dbReference type="EMBL" id="JBEPSN010000005">
    <property type="protein sequence ID" value="MET4540558.1"/>
    <property type="molecule type" value="Genomic_DNA"/>
</dbReference>
<keyword evidence="4" id="KW-1185">Reference proteome</keyword>
<reference evidence="3 4" key="1">
    <citation type="submission" date="2024-06" db="EMBL/GenBank/DDBJ databases">
        <title>Sorghum-associated microbial communities from plants grown in Nebraska, USA.</title>
        <authorList>
            <person name="Schachtman D."/>
        </authorList>
    </citation>
    <scope>NUCLEOTIDE SEQUENCE [LARGE SCALE GENOMIC DNA]</scope>
    <source>
        <strain evidence="3 4">3552</strain>
    </source>
</reference>
<dbReference type="Proteomes" id="UP001549307">
    <property type="component" value="Unassembled WGS sequence"/>
</dbReference>
<keyword evidence="2" id="KW-0732">Signal</keyword>
<protein>
    <submittedName>
        <fullName evidence="3">Uncharacterized protein</fullName>
    </submittedName>
</protein>
<gene>
    <name evidence="3" type="ORF">ABIE37_002345</name>
</gene>
<evidence type="ECO:0000313" key="3">
    <source>
        <dbReference type="EMBL" id="MET4540558.1"/>
    </source>
</evidence>
<organism evidence="3 4">
    <name type="scientific">Arthrobacter bambusae</name>
    <dbReference type="NCBI Taxonomy" id="1338426"/>
    <lineage>
        <taxon>Bacteria</taxon>
        <taxon>Bacillati</taxon>
        <taxon>Actinomycetota</taxon>
        <taxon>Actinomycetes</taxon>
        <taxon>Micrococcales</taxon>
        <taxon>Micrococcaceae</taxon>
        <taxon>Arthrobacter</taxon>
    </lineage>
</organism>
<dbReference type="GeneID" id="92753282"/>
<comment type="caution">
    <text evidence="3">The sequence shown here is derived from an EMBL/GenBank/DDBJ whole genome shotgun (WGS) entry which is preliminary data.</text>
</comment>
<sequence length="288" mass="29512">MGNKLLSIPVLAAAVALSGCSASAVPVGQPLPAFDSTVPPSASSSSVPPVPTTPAVTPSIAPQPEIISPAPHTMDWKFANDSGYSYTMSIGLWDTVTVPADGTVVHPGKGSFLLGGTCAYDPQRDAVIPGALGAKVTTESFTTAVSMKAIISSSGLDLEKYSGAGVAPAREDKRIQVAQSFESGPSCKAFSSENSVGYGEAGGFGVKWTDPQQPGATLSHHFFIIVKNYRSPATPSGDQYLLNAIGIRPISSGDTSDAGSVFKEVGEPTQGKRNYRGLTLSGMSASGS</sequence>
<dbReference type="PROSITE" id="PS51257">
    <property type="entry name" value="PROKAR_LIPOPROTEIN"/>
    <property type="match status" value="1"/>
</dbReference>
<evidence type="ECO:0000313" key="4">
    <source>
        <dbReference type="Proteomes" id="UP001549307"/>
    </source>
</evidence>
<evidence type="ECO:0000256" key="1">
    <source>
        <dbReference type="SAM" id="MobiDB-lite"/>
    </source>
</evidence>
<feature type="region of interest" description="Disordered" evidence="1">
    <location>
        <begin position="36"/>
        <end position="59"/>
    </location>
</feature>
<feature type="chain" id="PRO_5045493332" evidence="2">
    <location>
        <begin position="25"/>
        <end position="288"/>
    </location>
</feature>
<dbReference type="RefSeq" id="WP_354229681.1">
    <property type="nucleotide sequence ID" value="NZ_JBEPSN010000005.1"/>
</dbReference>
<proteinExistence type="predicted"/>